<evidence type="ECO:0000256" key="2">
    <source>
        <dbReference type="SAM" id="SignalP"/>
    </source>
</evidence>
<evidence type="ECO:0000313" key="3">
    <source>
        <dbReference type="EMBL" id="KAG8223850.1"/>
    </source>
</evidence>
<feature type="chain" id="PRO_5035460532" evidence="2">
    <location>
        <begin position="24"/>
        <end position="268"/>
    </location>
</feature>
<dbReference type="OrthoDB" id="8195535at2759"/>
<proteinExistence type="predicted"/>
<dbReference type="Proteomes" id="UP000792457">
    <property type="component" value="Unassembled WGS sequence"/>
</dbReference>
<evidence type="ECO:0000313" key="4">
    <source>
        <dbReference type="Proteomes" id="UP000792457"/>
    </source>
</evidence>
<name>A0A8K0NT97_LADFU</name>
<organism evidence="3 4">
    <name type="scientific">Ladona fulva</name>
    <name type="common">Scarce chaser dragonfly</name>
    <name type="synonym">Libellula fulva</name>
    <dbReference type="NCBI Taxonomy" id="123851"/>
    <lineage>
        <taxon>Eukaryota</taxon>
        <taxon>Metazoa</taxon>
        <taxon>Ecdysozoa</taxon>
        <taxon>Arthropoda</taxon>
        <taxon>Hexapoda</taxon>
        <taxon>Insecta</taxon>
        <taxon>Pterygota</taxon>
        <taxon>Palaeoptera</taxon>
        <taxon>Odonata</taxon>
        <taxon>Epiprocta</taxon>
        <taxon>Anisoptera</taxon>
        <taxon>Libelluloidea</taxon>
        <taxon>Libellulidae</taxon>
        <taxon>Ladona</taxon>
    </lineage>
</organism>
<reference evidence="3" key="1">
    <citation type="submission" date="2013-04" db="EMBL/GenBank/DDBJ databases">
        <authorList>
            <person name="Qu J."/>
            <person name="Murali S.C."/>
            <person name="Bandaranaike D."/>
            <person name="Bellair M."/>
            <person name="Blankenburg K."/>
            <person name="Chao H."/>
            <person name="Dinh H."/>
            <person name="Doddapaneni H."/>
            <person name="Downs B."/>
            <person name="Dugan-Rocha S."/>
            <person name="Elkadiri S."/>
            <person name="Gnanaolivu R.D."/>
            <person name="Hernandez B."/>
            <person name="Javaid M."/>
            <person name="Jayaseelan J.C."/>
            <person name="Lee S."/>
            <person name="Li M."/>
            <person name="Ming W."/>
            <person name="Munidasa M."/>
            <person name="Muniz J."/>
            <person name="Nguyen L."/>
            <person name="Ongeri F."/>
            <person name="Osuji N."/>
            <person name="Pu L.-L."/>
            <person name="Puazo M."/>
            <person name="Qu C."/>
            <person name="Quiroz J."/>
            <person name="Raj R."/>
            <person name="Weissenberger G."/>
            <person name="Xin Y."/>
            <person name="Zou X."/>
            <person name="Han Y."/>
            <person name="Richards S."/>
            <person name="Worley K."/>
            <person name="Muzny D."/>
            <person name="Gibbs R."/>
        </authorList>
    </citation>
    <scope>NUCLEOTIDE SEQUENCE</scope>
    <source>
        <strain evidence="3">Sampled in the wild</strain>
    </source>
</reference>
<dbReference type="EMBL" id="KZ308176">
    <property type="protein sequence ID" value="KAG8223850.1"/>
    <property type="molecule type" value="Genomic_DNA"/>
</dbReference>
<comment type="caution">
    <text evidence="3">The sequence shown here is derived from an EMBL/GenBank/DDBJ whole genome shotgun (WGS) entry which is preliminary data.</text>
</comment>
<sequence length="268" mass="29749">MNSLRKPLTLVFLLGVFVLCARAASVADVAIEDSDDEEDKREKRALGFIAEKIGNKFASKFGYHEGPPLPPPPRHELEYGPPITYHTKNFDIWAFKKAIFNALFQAVKAIKGGIIAFKGQLLKAKGHILATKGNILQAKGEAISNFGRELASKSLLEPELVYDHPVESAIPIGPTGYASTKSVKEAPPPPLPTKSTVPEYRPPEPTYESPDPIPNNYGFYKEEPKQPAQGGLIRKKKIEYIDDDCYSVVVHKRTPRLLNLVFMPRTKT</sequence>
<reference evidence="3" key="2">
    <citation type="submission" date="2017-10" db="EMBL/GenBank/DDBJ databases">
        <title>Ladona fulva Genome sequencing and assembly.</title>
        <authorList>
            <person name="Murali S."/>
            <person name="Richards S."/>
            <person name="Bandaranaike D."/>
            <person name="Bellair M."/>
            <person name="Blankenburg K."/>
            <person name="Chao H."/>
            <person name="Dinh H."/>
            <person name="Doddapaneni H."/>
            <person name="Dugan-Rocha S."/>
            <person name="Elkadiri S."/>
            <person name="Gnanaolivu R."/>
            <person name="Hernandez B."/>
            <person name="Skinner E."/>
            <person name="Javaid M."/>
            <person name="Lee S."/>
            <person name="Li M."/>
            <person name="Ming W."/>
            <person name="Munidasa M."/>
            <person name="Muniz J."/>
            <person name="Nguyen L."/>
            <person name="Hughes D."/>
            <person name="Osuji N."/>
            <person name="Pu L.-L."/>
            <person name="Puazo M."/>
            <person name="Qu C."/>
            <person name="Quiroz J."/>
            <person name="Raj R."/>
            <person name="Weissenberger G."/>
            <person name="Xin Y."/>
            <person name="Zou X."/>
            <person name="Han Y."/>
            <person name="Worley K."/>
            <person name="Muzny D."/>
            <person name="Gibbs R."/>
        </authorList>
    </citation>
    <scope>NUCLEOTIDE SEQUENCE</scope>
    <source>
        <strain evidence="3">Sampled in the wild</strain>
    </source>
</reference>
<gene>
    <name evidence="3" type="ORF">J437_LFUL007871</name>
</gene>
<dbReference type="AlphaFoldDB" id="A0A8K0NT97"/>
<feature type="region of interest" description="Disordered" evidence="1">
    <location>
        <begin position="177"/>
        <end position="212"/>
    </location>
</feature>
<protein>
    <submittedName>
        <fullName evidence="3">Uncharacterized protein</fullName>
    </submittedName>
</protein>
<evidence type="ECO:0000256" key="1">
    <source>
        <dbReference type="SAM" id="MobiDB-lite"/>
    </source>
</evidence>
<accession>A0A8K0NT97</accession>
<feature type="signal peptide" evidence="2">
    <location>
        <begin position="1"/>
        <end position="23"/>
    </location>
</feature>
<keyword evidence="2" id="KW-0732">Signal</keyword>
<keyword evidence="4" id="KW-1185">Reference proteome</keyword>